<protein>
    <submittedName>
        <fullName evidence="2">Cyclic nucleotide-binding domain-containing protein</fullName>
    </submittedName>
</protein>
<dbReference type="RefSeq" id="WP_201075406.1">
    <property type="nucleotide sequence ID" value="NZ_CP067420.1"/>
</dbReference>
<dbReference type="PRINTS" id="PR00103">
    <property type="entry name" value="CAMPKINASE"/>
</dbReference>
<dbReference type="SUPFAM" id="SSF51206">
    <property type="entry name" value="cAMP-binding domain-like"/>
    <property type="match status" value="1"/>
</dbReference>
<dbReference type="InterPro" id="IPR000595">
    <property type="entry name" value="cNMP-bd_dom"/>
</dbReference>
<evidence type="ECO:0000259" key="1">
    <source>
        <dbReference type="PROSITE" id="PS50042"/>
    </source>
</evidence>
<proteinExistence type="predicted"/>
<dbReference type="PANTHER" id="PTHR24567">
    <property type="entry name" value="CRP FAMILY TRANSCRIPTIONAL REGULATORY PROTEIN"/>
    <property type="match status" value="1"/>
</dbReference>
<dbReference type="PROSITE" id="PS50042">
    <property type="entry name" value="CNMP_BINDING_3"/>
    <property type="match status" value="1"/>
</dbReference>
<gene>
    <name evidence="2" type="ORF">IGS68_25525</name>
</gene>
<dbReference type="Gene3D" id="2.60.120.10">
    <property type="entry name" value="Jelly Rolls"/>
    <property type="match status" value="1"/>
</dbReference>
<evidence type="ECO:0000313" key="2">
    <source>
        <dbReference type="EMBL" id="QQP89308.1"/>
    </source>
</evidence>
<reference evidence="2" key="1">
    <citation type="submission" date="2021-02" db="EMBL/GenBank/DDBJ databases">
        <title>Skermanella TT6 skin isolate.</title>
        <authorList>
            <person name="Lee K."/>
            <person name="Ganzorig M."/>
        </authorList>
    </citation>
    <scope>NUCLEOTIDE SEQUENCE</scope>
    <source>
        <strain evidence="2">TT6</strain>
    </source>
</reference>
<dbReference type="CDD" id="cd00038">
    <property type="entry name" value="CAP_ED"/>
    <property type="match status" value="1"/>
</dbReference>
<dbReference type="InterPro" id="IPR014710">
    <property type="entry name" value="RmlC-like_jellyroll"/>
</dbReference>
<organism evidence="2 3">
    <name type="scientific">Skermanella cutis</name>
    <dbReference type="NCBI Taxonomy" id="2775420"/>
    <lineage>
        <taxon>Bacteria</taxon>
        <taxon>Pseudomonadati</taxon>
        <taxon>Pseudomonadota</taxon>
        <taxon>Alphaproteobacteria</taxon>
        <taxon>Rhodospirillales</taxon>
        <taxon>Azospirillaceae</taxon>
        <taxon>Skermanella</taxon>
    </lineage>
</organism>
<dbReference type="EMBL" id="CP067420">
    <property type="protein sequence ID" value="QQP89308.1"/>
    <property type="molecule type" value="Genomic_DNA"/>
</dbReference>
<dbReference type="Pfam" id="PF00027">
    <property type="entry name" value="cNMP_binding"/>
    <property type="match status" value="1"/>
</dbReference>
<dbReference type="InterPro" id="IPR050397">
    <property type="entry name" value="Env_Response_Regulators"/>
</dbReference>
<evidence type="ECO:0000313" key="3">
    <source>
        <dbReference type="Proteomes" id="UP000595197"/>
    </source>
</evidence>
<accession>A0ABX7B4P0</accession>
<dbReference type="Proteomes" id="UP000595197">
    <property type="component" value="Chromosome"/>
</dbReference>
<keyword evidence="3" id="KW-1185">Reference proteome</keyword>
<dbReference type="PANTHER" id="PTHR24567:SF74">
    <property type="entry name" value="HTH-TYPE TRANSCRIPTIONAL REGULATOR ARCR"/>
    <property type="match status" value="1"/>
</dbReference>
<dbReference type="InterPro" id="IPR018490">
    <property type="entry name" value="cNMP-bd_dom_sf"/>
</dbReference>
<feature type="domain" description="Cyclic nucleotide-binding" evidence="1">
    <location>
        <begin position="1"/>
        <end position="92"/>
    </location>
</feature>
<sequence length="138" mass="15242">MQQKFLSKKVFFAGEVIFKAGDPGSVAYLIEKGRVAIHLDHECSREPLTIKGDSEIFGEMALIDGSPRCASAVAMADTTCIQITDHHMSQIMETVPVFVKALLHILILRLRQSNNTVRDLRRDDAAGSVRTALGDERC</sequence>
<name>A0ABX7B4P0_9PROT</name>